<reference evidence="2" key="1">
    <citation type="submission" date="2021-01" db="EMBL/GenBank/DDBJ databases">
        <authorList>
            <person name="Kaushik A."/>
        </authorList>
    </citation>
    <scope>NUCLEOTIDE SEQUENCE</scope>
    <source>
        <strain evidence="2">AG1-1C</strain>
    </source>
</reference>
<accession>A0A8H3BYT4</accession>
<evidence type="ECO:0000256" key="1">
    <source>
        <dbReference type="SAM" id="MobiDB-lite"/>
    </source>
</evidence>
<evidence type="ECO:0000313" key="2">
    <source>
        <dbReference type="EMBL" id="CAE6467880.1"/>
    </source>
</evidence>
<sequence length="123" mass="13646">MMSMTGHGTAYIRPWSTLSDALGLACSFGELRTTQDGRDETRRTPPTHFPTLAPCANLNRPPDSFINLVEELEPMAFARCYAPDPSPRPRVQQYLSVSQLDPRLESASTSISTDDRPLALLPR</sequence>
<comment type="caution">
    <text evidence="2">The sequence shown here is derived from an EMBL/GenBank/DDBJ whole genome shotgun (WGS) entry which is preliminary data.</text>
</comment>
<evidence type="ECO:0000313" key="3">
    <source>
        <dbReference type="Proteomes" id="UP000663846"/>
    </source>
</evidence>
<feature type="region of interest" description="Disordered" evidence="1">
    <location>
        <begin position="33"/>
        <end position="55"/>
    </location>
</feature>
<name>A0A8H3BYT4_9AGAM</name>
<feature type="compositionally biased region" description="Basic and acidic residues" evidence="1">
    <location>
        <begin position="33"/>
        <end position="43"/>
    </location>
</feature>
<dbReference type="Proteomes" id="UP000663846">
    <property type="component" value="Unassembled WGS sequence"/>
</dbReference>
<protein>
    <submittedName>
        <fullName evidence="2">Uncharacterized protein</fullName>
    </submittedName>
</protein>
<dbReference type="EMBL" id="CAJMWS010000900">
    <property type="protein sequence ID" value="CAE6467880.1"/>
    <property type="molecule type" value="Genomic_DNA"/>
</dbReference>
<organism evidence="2 3">
    <name type="scientific">Rhizoctonia solani</name>
    <dbReference type="NCBI Taxonomy" id="456999"/>
    <lineage>
        <taxon>Eukaryota</taxon>
        <taxon>Fungi</taxon>
        <taxon>Dikarya</taxon>
        <taxon>Basidiomycota</taxon>
        <taxon>Agaricomycotina</taxon>
        <taxon>Agaricomycetes</taxon>
        <taxon>Cantharellales</taxon>
        <taxon>Ceratobasidiaceae</taxon>
        <taxon>Rhizoctonia</taxon>
    </lineage>
</organism>
<feature type="region of interest" description="Disordered" evidence="1">
    <location>
        <begin position="102"/>
        <end position="123"/>
    </location>
</feature>
<gene>
    <name evidence="2" type="ORF">RDB_LOCUS170120</name>
</gene>
<proteinExistence type="predicted"/>
<dbReference type="AlphaFoldDB" id="A0A8H3BYT4"/>